<dbReference type="Gene3D" id="3.50.50.60">
    <property type="entry name" value="FAD/NAD(P)-binding domain"/>
    <property type="match status" value="2"/>
</dbReference>
<feature type="non-terminal residue" evidence="4">
    <location>
        <position position="1"/>
    </location>
</feature>
<feature type="domain" description="CFAP61 dimerisation" evidence="3">
    <location>
        <begin position="1097"/>
        <end position="1209"/>
    </location>
</feature>
<dbReference type="InterPro" id="IPR038884">
    <property type="entry name" value="CFAP61"/>
</dbReference>
<evidence type="ECO:0000313" key="4">
    <source>
        <dbReference type="EMBL" id="ALC42280.1"/>
    </source>
</evidence>
<feature type="non-terminal residue" evidence="4">
    <location>
        <position position="1289"/>
    </location>
</feature>
<feature type="domain" description="Cilia- and flagella-associated protein 61 N-terminal" evidence="2">
    <location>
        <begin position="6"/>
        <end position="284"/>
    </location>
</feature>
<dbReference type="PANTHER" id="PTHR21178:SF8">
    <property type="entry name" value="CILIA- AND FLAGELLA-ASSOCIATED PROTEIN 61"/>
    <property type="match status" value="1"/>
</dbReference>
<name>A0A0M4EL75_DROBS</name>
<dbReference type="SUPFAM" id="SSF51905">
    <property type="entry name" value="FAD/NAD(P)-binding domain"/>
    <property type="match status" value="1"/>
</dbReference>
<proteinExistence type="predicted"/>
<keyword evidence="5" id="KW-1185">Reference proteome</keyword>
<dbReference type="GO" id="GO:0016491">
    <property type="term" value="F:oxidoreductase activity"/>
    <property type="evidence" value="ECO:0007669"/>
    <property type="project" value="InterPro"/>
</dbReference>
<evidence type="ECO:0000259" key="3">
    <source>
        <dbReference type="Pfam" id="PF23150"/>
    </source>
</evidence>
<sequence>TGEFVVRRATRDDIKPICTLISAGDVKWFGNKRPKYGAKKALMQSYQTHRFVVVLKHAVDNELLAYGEFRNYPALGPLPGDSWMDWLLGKYCINIPISWLNTLFFNFCTYKSAHPEVLLALVRELFYIENRIWYLLTVRMPEVKGNFYYAESFDDLEKYANVLYPREFSITSNTNTQSVYVIPRFQLLPKISYRKALAEDNDDIIDIHSLEMPELRAKLGDYYIAEELLRQDDDAKKNYLIVVELENECQESETAGFMWLTSDIDIRFYVRNYELETFGNLLKFISDKPYAFEEILVSSVDPKAQASLFTNEAIDDLYAETIIGGVQRNDSGTSVASVSKMKVSSIHGTIVDEAFSGGSNKFYMREALFLKFQYIFETLLTINYYISEKNKLINLFYNVKTKSDQHDSFLEQASNVFILKYISVDQKFPIERIFSCICAMFSVFPERDYCMMTMPKTAKSVRSQEEVLKYFMASSRTFLKQTNLEDVYITHRSTIFGEISLYKLEANDVETVQDLILGGSTQMTSSFLYPDSSFSYSSKVNAYADIEHELNVLNLIMTDVLNNDDTEYFAFTIRCGNSTKLAQENTIIGFVFLRPYNCHHELLHHYHLPNFDHHLKFHRAEILSLKLHPLFHISSDVIFRELAKNTNYFDFYFITSREVECLSNDLKTMMMLIEPRALKRSLCLGVKHTEVPSVLKLPQRDYMCDHLIVYRHKLNPSKWFVNNKRLVIIGFTNESKAFLRQLLFQWNSKDHRNSEVYNCLPRLQVTVIARPGLVEADYDSKFECPYCEDKRFCYVFYQNSPCYVRDVVYRMDLRNYVHFVVGHVNYINREEKYVKINQSCEIHYDTLLLMNSRSYGVSNEALFVDERKRLPSNFVVINDRIDKIMLFYKIRVLLEEIKRSYLLLIYGANLQTFECIAFLLSHGIDPTRLVLVLPHITTGIEAEEKLSNPYIDKNLQMIIEDMLIDSGVKIHRDMNFSHWIQGGMVNFIMEVVFHSFPQKVEYCFDCDIFISFEEGHMDQKVKDWLTDSDIKLNNRKVQVDKNFRTNDPDIYAVGKFIEIVGEPALNHQYKYTSERETASKLMYILGLADSDTPFEYKYSQPAFFQALLPLDYIITKVTMPRRYLATHFTSCFNCAMTTYWQNNFCRIGLTPKKIVDEIVVVSKQKRRFDFLEFFCGKHESMLNNLSIRYKAGTIKCLLCFLEEPWTELLTHDDFDELQARNHMLLRPMIISMQQARTSSGERESTYSDADFLSVNQRVLEHNVLNFLRKHRREFQHEFALPEDYKKIKL</sequence>
<evidence type="ECO:0000259" key="2">
    <source>
        <dbReference type="Pfam" id="PF16092"/>
    </source>
</evidence>
<dbReference type="OMA" id="WFLIAVR"/>
<accession>A0A0M4EL75</accession>
<dbReference type="InterPro" id="IPR036188">
    <property type="entry name" value="FAD/NAD-bd_sf"/>
</dbReference>
<feature type="domain" description="FAD/NAD(P)-binding" evidence="1">
    <location>
        <begin position="913"/>
        <end position="1057"/>
    </location>
</feature>
<dbReference type="OrthoDB" id="382863at2759"/>
<dbReference type="Pfam" id="PF07992">
    <property type="entry name" value="Pyr_redox_2"/>
    <property type="match status" value="1"/>
</dbReference>
<evidence type="ECO:0000313" key="5">
    <source>
        <dbReference type="Proteomes" id="UP000494163"/>
    </source>
</evidence>
<dbReference type="STRING" id="30019.A0A0M4EL75"/>
<reference evidence="4 5" key="1">
    <citation type="submission" date="2015-08" db="EMBL/GenBank/DDBJ databases">
        <title>Ancestral chromatin configuration constrains chromatin evolution on differentiating sex chromosomes in Drosophila.</title>
        <authorList>
            <person name="Zhou Q."/>
            <person name="Bachtrog D."/>
        </authorList>
    </citation>
    <scope>NUCLEOTIDE SEQUENCE [LARGE SCALE GENOMIC DNA]</scope>
    <source>
        <tissue evidence="4">Whole larvae</tissue>
    </source>
</reference>
<dbReference type="InterPro" id="IPR023753">
    <property type="entry name" value="FAD/NAD-binding_dom"/>
</dbReference>
<dbReference type="EMBL" id="CP012524">
    <property type="protein sequence ID" value="ALC42280.1"/>
    <property type="molecule type" value="Genomic_DNA"/>
</dbReference>
<dbReference type="InterPro" id="IPR032151">
    <property type="entry name" value="CFAP61_N"/>
</dbReference>
<gene>
    <name evidence="4" type="ORF">Dbus_chr2Rg1859</name>
</gene>
<dbReference type="PANTHER" id="PTHR21178">
    <property type="entry name" value="CILIA- AND FLAGELLA-ASSOCIATED PROTEIN 61"/>
    <property type="match status" value="1"/>
</dbReference>
<dbReference type="Pfam" id="PF16092">
    <property type="entry name" value="CFAP61_N"/>
    <property type="match status" value="1"/>
</dbReference>
<dbReference type="Pfam" id="PF23150">
    <property type="entry name" value="CFAP61_dimer"/>
    <property type="match status" value="1"/>
</dbReference>
<organism evidence="4 5">
    <name type="scientific">Drosophila busckii</name>
    <name type="common">Fruit fly</name>
    <dbReference type="NCBI Taxonomy" id="30019"/>
    <lineage>
        <taxon>Eukaryota</taxon>
        <taxon>Metazoa</taxon>
        <taxon>Ecdysozoa</taxon>
        <taxon>Arthropoda</taxon>
        <taxon>Hexapoda</taxon>
        <taxon>Insecta</taxon>
        <taxon>Pterygota</taxon>
        <taxon>Neoptera</taxon>
        <taxon>Endopterygota</taxon>
        <taxon>Diptera</taxon>
        <taxon>Brachycera</taxon>
        <taxon>Muscomorpha</taxon>
        <taxon>Ephydroidea</taxon>
        <taxon>Drosophilidae</taxon>
        <taxon>Drosophila</taxon>
    </lineage>
</organism>
<dbReference type="Proteomes" id="UP000494163">
    <property type="component" value="Chromosome 2R"/>
</dbReference>
<dbReference type="InterPro" id="IPR056299">
    <property type="entry name" value="CFAP61_dimer"/>
</dbReference>
<evidence type="ECO:0000259" key="1">
    <source>
        <dbReference type="Pfam" id="PF07992"/>
    </source>
</evidence>
<protein>
    <submittedName>
        <fullName evidence="4">CG30275</fullName>
    </submittedName>
</protein>